<sequence>MASYTDCPPTPRATYTDMLLGSSTPNDIWREIFSDPLTPEANYMDYPPTPQATYTDPLTCPPTPNATTREMILSDPLISETEQQGTPKPTKRNSILEAPAEFQPTDGYDNCRYNDYRDIQSHGHLDDNGENRKYREEDDDDIVFVACRPCPSNDPDSPVVSPRTSKLAKRSFTSYESPQIATSSTPARRGSRSRDVMTVDSETILQRLELIMGRLTQAKACTWESILRELDVPESAEVHSTTAQEHSPPRRPSTAHENVLTNPRKRKRSAKSTEFDTMRFKKRKTRLVRTQEASFKPLIVSQPTWFNAKGQPQTWECVWNNKRKCWFNKTGPPGQMDWSGEEFFLMLSDTTVEVRPNLDWLPVSMQWREADEDEYGVFEGTDALGDWTYQVSYDEMFKMLREGITGHGVVTKW</sequence>
<feature type="compositionally biased region" description="Low complexity" evidence="1">
    <location>
        <begin position="149"/>
        <end position="162"/>
    </location>
</feature>
<dbReference type="Proteomes" id="UP000037904">
    <property type="component" value="Unassembled WGS sequence"/>
</dbReference>
<dbReference type="OrthoDB" id="5108931at2759"/>
<feature type="region of interest" description="Disordered" evidence="1">
    <location>
        <begin position="234"/>
        <end position="275"/>
    </location>
</feature>
<name>A0A0M9ESE4_FUSLA</name>
<evidence type="ECO:0000256" key="1">
    <source>
        <dbReference type="SAM" id="MobiDB-lite"/>
    </source>
</evidence>
<gene>
    <name evidence="2" type="ORF">FLAG1_08207</name>
</gene>
<keyword evidence="3" id="KW-1185">Reference proteome</keyword>
<organism evidence="2 3">
    <name type="scientific">Fusarium langsethiae</name>
    <dbReference type="NCBI Taxonomy" id="179993"/>
    <lineage>
        <taxon>Eukaryota</taxon>
        <taxon>Fungi</taxon>
        <taxon>Dikarya</taxon>
        <taxon>Ascomycota</taxon>
        <taxon>Pezizomycotina</taxon>
        <taxon>Sordariomycetes</taxon>
        <taxon>Hypocreomycetidae</taxon>
        <taxon>Hypocreales</taxon>
        <taxon>Nectriaceae</taxon>
        <taxon>Fusarium</taxon>
    </lineage>
</organism>
<feature type="region of interest" description="Disordered" evidence="1">
    <location>
        <begin position="149"/>
        <end position="196"/>
    </location>
</feature>
<evidence type="ECO:0000313" key="3">
    <source>
        <dbReference type="Proteomes" id="UP000037904"/>
    </source>
</evidence>
<protein>
    <submittedName>
        <fullName evidence="2">Uncharacterized protein</fullName>
    </submittedName>
</protein>
<accession>A0A0M9ESE4</accession>
<proteinExistence type="predicted"/>
<reference evidence="2 3" key="1">
    <citation type="submission" date="2015-04" db="EMBL/GenBank/DDBJ databases">
        <title>The draft genome sequence of Fusarium langsethiae, a T-2/HT-2 mycotoxin producer.</title>
        <authorList>
            <person name="Lysoe E."/>
            <person name="Divon H.H."/>
            <person name="Terzi V."/>
            <person name="Orru L."/>
            <person name="Lamontanara A."/>
            <person name="Kolseth A.-K."/>
            <person name="Frandsen R.J."/>
            <person name="Nielsen K."/>
            <person name="Thrane U."/>
        </authorList>
    </citation>
    <scope>NUCLEOTIDE SEQUENCE [LARGE SCALE GENOMIC DNA]</scope>
    <source>
        <strain evidence="2 3">Fl201059</strain>
    </source>
</reference>
<evidence type="ECO:0000313" key="2">
    <source>
        <dbReference type="EMBL" id="KPA38938.1"/>
    </source>
</evidence>
<dbReference type="AlphaFoldDB" id="A0A0M9ESE4"/>
<feature type="compositionally biased region" description="Polar residues" evidence="1">
    <location>
        <begin position="171"/>
        <end position="186"/>
    </location>
</feature>
<comment type="caution">
    <text evidence="2">The sequence shown here is derived from an EMBL/GenBank/DDBJ whole genome shotgun (WGS) entry which is preliminary data.</text>
</comment>
<feature type="region of interest" description="Disordered" evidence="1">
    <location>
        <begin position="79"/>
        <end position="114"/>
    </location>
</feature>
<dbReference type="EMBL" id="JXCE01000232">
    <property type="protein sequence ID" value="KPA38938.1"/>
    <property type="molecule type" value="Genomic_DNA"/>
</dbReference>